<gene>
    <name evidence="1" type="ORF">FWK35_00017913</name>
</gene>
<organism evidence="1 2">
    <name type="scientific">Aphis craccivora</name>
    <name type="common">Cowpea aphid</name>
    <dbReference type="NCBI Taxonomy" id="307492"/>
    <lineage>
        <taxon>Eukaryota</taxon>
        <taxon>Metazoa</taxon>
        <taxon>Ecdysozoa</taxon>
        <taxon>Arthropoda</taxon>
        <taxon>Hexapoda</taxon>
        <taxon>Insecta</taxon>
        <taxon>Pterygota</taxon>
        <taxon>Neoptera</taxon>
        <taxon>Paraneoptera</taxon>
        <taxon>Hemiptera</taxon>
        <taxon>Sternorrhyncha</taxon>
        <taxon>Aphidomorpha</taxon>
        <taxon>Aphidoidea</taxon>
        <taxon>Aphididae</taxon>
        <taxon>Aphidini</taxon>
        <taxon>Aphis</taxon>
        <taxon>Aphis</taxon>
    </lineage>
</organism>
<dbReference type="OrthoDB" id="6611034at2759"/>
<name>A0A6G0Y6H0_APHCR</name>
<reference evidence="1 2" key="1">
    <citation type="submission" date="2019-08" db="EMBL/GenBank/DDBJ databases">
        <title>Whole genome of Aphis craccivora.</title>
        <authorList>
            <person name="Voronova N.V."/>
            <person name="Shulinski R.S."/>
            <person name="Bandarenka Y.V."/>
            <person name="Zhorov D.G."/>
            <person name="Warner D."/>
        </authorList>
    </citation>
    <scope>NUCLEOTIDE SEQUENCE [LARGE SCALE GENOMIC DNA]</scope>
    <source>
        <strain evidence="1">180601</strain>
        <tissue evidence="1">Whole Body</tissue>
    </source>
</reference>
<dbReference type="EMBL" id="VUJU01005817">
    <property type="protein sequence ID" value="KAF0750181.1"/>
    <property type="molecule type" value="Genomic_DNA"/>
</dbReference>
<dbReference type="AlphaFoldDB" id="A0A6G0Y6H0"/>
<keyword evidence="2" id="KW-1185">Reference proteome</keyword>
<comment type="caution">
    <text evidence="1">The sequence shown here is derived from an EMBL/GenBank/DDBJ whole genome shotgun (WGS) entry which is preliminary data.</text>
</comment>
<proteinExistence type="predicted"/>
<accession>A0A6G0Y6H0</accession>
<protein>
    <submittedName>
        <fullName evidence="1">THAP domain-containing protein 4-like</fullName>
    </submittedName>
</protein>
<dbReference type="Proteomes" id="UP000478052">
    <property type="component" value="Unassembled WGS sequence"/>
</dbReference>
<evidence type="ECO:0000313" key="1">
    <source>
        <dbReference type="EMBL" id="KAF0750181.1"/>
    </source>
</evidence>
<sequence>MVSTCHVSKVHFEDNQFEKNRIDGWIKLKWDAIPTIFNVPNPPKSMMATRKSNKNQTCIIFLRIL</sequence>
<evidence type="ECO:0000313" key="2">
    <source>
        <dbReference type="Proteomes" id="UP000478052"/>
    </source>
</evidence>